<evidence type="ECO:0000313" key="2">
    <source>
        <dbReference type="Proteomes" id="UP000318437"/>
    </source>
</evidence>
<keyword evidence="2" id="KW-1185">Reference proteome</keyword>
<dbReference type="AlphaFoldDB" id="A0A5C6CYC4"/>
<protein>
    <submittedName>
        <fullName evidence="1">Uncharacterized protein</fullName>
    </submittedName>
</protein>
<organism evidence="1 2">
    <name type="scientific">Bythopirellula polymerisocia</name>
    <dbReference type="NCBI Taxonomy" id="2528003"/>
    <lineage>
        <taxon>Bacteria</taxon>
        <taxon>Pseudomonadati</taxon>
        <taxon>Planctomycetota</taxon>
        <taxon>Planctomycetia</taxon>
        <taxon>Pirellulales</taxon>
        <taxon>Lacipirellulaceae</taxon>
        <taxon>Bythopirellula</taxon>
    </lineage>
</organism>
<proteinExistence type="predicted"/>
<reference evidence="1 2" key="1">
    <citation type="submission" date="2019-02" db="EMBL/GenBank/DDBJ databases">
        <title>Deep-cultivation of Planctomycetes and their phenomic and genomic characterization uncovers novel biology.</title>
        <authorList>
            <person name="Wiegand S."/>
            <person name="Jogler M."/>
            <person name="Boedeker C."/>
            <person name="Pinto D."/>
            <person name="Vollmers J."/>
            <person name="Rivas-Marin E."/>
            <person name="Kohn T."/>
            <person name="Peeters S.H."/>
            <person name="Heuer A."/>
            <person name="Rast P."/>
            <person name="Oberbeckmann S."/>
            <person name="Bunk B."/>
            <person name="Jeske O."/>
            <person name="Meyerdierks A."/>
            <person name="Storesund J.E."/>
            <person name="Kallscheuer N."/>
            <person name="Luecker S."/>
            <person name="Lage O.M."/>
            <person name="Pohl T."/>
            <person name="Merkel B.J."/>
            <person name="Hornburger P."/>
            <person name="Mueller R.-W."/>
            <person name="Bruemmer F."/>
            <person name="Labrenz M."/>
            <person name="Spormann A.M."/>
            <person name="Op Den Camp H."/>
            <person name="Overmann J."/>
            <person name="Amann R."/>
            <person name="Jetten M.S.M."/>
            <person name="Mascher T."/>
            <person name="Medema M.H."/>
            <person name="Devos D.P."/>
            <person name="Kaster A.-K."/>
            <person name="Ovreas L."/>
            <person name="Rohde M."/>
            <person name="Galperin M.Y."/>
            <person name="Jogler C."/>
        </authorList>
    </citation>
    <scope>NUCLEOTIDE SEQUENCE [LARGE SCALE GENOMIC DNA]</scope>
    <source>
        <strain evidence="1 2">Pla144</strain>
    </source>
</reference>
<comment type="caution">
    <text evidence="1">The sequence shown here is derived from an EMBL/GenBank/DDBJ whole genome shotgun (WGS) entry which is preliminary data.</text>
</comment>
<sequence>MATRPGQIAYQLLLFRAVGSLFLFEIEQDGIISENAIDFPSNCDADGSVGNNWAQEILFVFCLTYIYKTNDSRTKSGLGFLKPSLYQSH</sequence>
<name>A0A5C6CYC4_9BACT</name>
<accession>A0A5C6CYC4</accession>
<dbReference type="Proteomes" id="UP000318437">
    <property type="component" value="Unassembled WGS sequence"/>
</dbReference>
<evidence type="ECO:0000313" key="1">
    <source>
        <dbReference type="EMBL" id="TWU28574.1"/>
    </source>
</evidence>
<dbReference type="EMBL" id="SJPS01000002">
    <property type="protein sequence ID" value="TWU28574.1"/>
    <property type="molecule type" value="Genomic_DNA"/>
</dbReference>
<gene>
    <name evidence="1" type="ORF">Pla144_18650</name>
</gene>